<dbReference type="InterPro" id="IPR000639">
    <property type="entry name" value="Epox_hydrolase-like"/>
</dbReference>
<dbReference type="SUPFAM" id="SSF53474">
    <property type="entry name" value="alpha/beta-Hydrolases"/>
    <property type="match status" value="1"/>
</dbReference>
<organism evidence="4 5">
    <name type="scientific">Pterulicium gracile</name>
    <dbReference type="NCBI Taxonomy" id="1884261"/>
    <lineage>
        <taxon>Eukaryota</taxon>
        <taxon>Fungi</taxon>
        <taxon>Dikarya</taxon>
        <taxon>Basidiomycota</taxon>
        <taxon>Agaricomycotina</taxon>
        <taxon>Agaricomycetes</taxon>
        <taxon>Agaricomycetidae</taxon>
        <taxon>Agaricales</taxon>
        <taxon>Pleurotineae</taxon>
        <taxon>Pterulaceae</taxon>
        <taxon>Pterulicium</taxon>
    </lineage>
</organism>
<reference evidence="4 5" key="1">
    <citation type="journal article" date="2019" name="Nat. Ecol. Evol.">
        <title>Megaphylogeny resolves global patterns of mushroom evolution.</title>
        <authorList>
            <person name="Varga T."/>
            <person name="Krizsan K."/>
            <person name="Foldi C."/>
            <person name="Dima B."/>
            <person name="Sanchez-Garcia M."/>
            <person name="Sanchez-Ramirez S."/>
            <person name="Szollosi G.J."/>
            <person name="Szarkandi J.G."/>
            <person name="Papp V."/>
            <person name="Albert L."/>
            <person name="Andreopoulos W."/>
            <person name="Angelini C."/>
            <person name="Antonin V."/>
            <person name="Barry K.W."/>
            <person name="Bougher N.L."/>
            <person name="Buchanan P."/>
            <person name="Buyck B."/>
            <person name="Bense V."/>
            <person name="Catcheside P."/>
            <person name="Chovatia M."/>
            <person name="Cooper J."/>
            <person name="Damon W."/>
            <person name="Desjardin D."/>
            <person name="Finy P."/>
            <person name="Geml J."/>
            <person name="Haridas S."/>
            <person name="Hughes K."/>
            <person name="Justo A."/>
            <person name="Karasinski D."/>
            <person name="Kautmanova I."/>
            <person name="Kiss B."/>
            <person name="Kocsube S."/>
            <person name="Kotiranta H."/>
            <person name="LaButti K.M."/>
            <person name="Lechner B.E."/>
            <person name="Liimatainen K."/>
            <person name="Lipzen A."/>
            <person name="Lukacs Z."/>
            <person name="Mihaltcheva S."/>
            <person name="Morgado L.N."/>
            <person name="Niskanen T."/>
            <person name="Noordeloos M.E."/>
            <person name="Ohm R.A."/>
            <person name="Ortiz-Santana B."/>
            <person name="Ovrebo C."/>
            <person name="Racz N."/>
            <person name="Riley R."/>
            <person name="Savchenko A."/>
            <person name="Shiryaev A."/>
            <person name="Soop K."/>
            <person name="Spirin V."/>
            <person name="Szebenyi C."/>
            <person name="Tomsovsky M."/>
            <person name="Tulloss R.E."/>
            <person name="Uehling J."/>
            <person name="Grigoriev I.V."/>
            <person name="Vagvolgyi C."/>
            <person name="Papp T."/>
            <person name="Martin F.M."/>
            <person name="Miettinen O."/>
            <person name="Hibbett D.S."/>
            <person name="Nagy L.G."/>
        </authorList>
    </citation>
    <scope>NUCLEOTIDE SEQUENCE [LARGE SCALE GENOMIC DNA]</scope>
    <source>
        <strain evidence="4 5">CBS 309.79</strain>
    </source>
</reference>
<dbReference type="STRING" id="1884261.A0A5C3Q343"/>
<name>A0A5C3Q343_9AGAR</name>
<dbReference type="InterPro" id="IPR000073">
    <property type="entry name" value="AB_hydrolase_1"/>
</dbReference>
<dbReference type="Pfam" id="PF00561">
    <property type="entry name" value="Abhydrolase_1"/>
    <property type="match status" value="1"/>
</dbReference>
<evidence type="ECO:0000256" key="1">
    <source>
        <dbReference type="ARBA" id="ARBA00022801"/>
    </source>
</evidence>
<dbReference type="PANTHER" id="PTHR43329">
    <property type="entry name" value="EPOXIDE HYDROLASE"/>
    <property type="match status" value="1"/>
</dbReference>
<evidence type="ECO:0000313" key="4">
    <source>
        <dbReference type="EMBL" id="TFK95577.1"/>
    </source>
</evidence>
<dbReference type="OrthoDB" id="408373at2759"/>
<gene>
    <name evidence="4" type="ORF">BDV98DRAFT_517406</name>
</gene>
<comment type="similarity">
    <text evidence="2">Belongs to the AB hydrolase superfamily. Epoxide hydrolase family.</text>
</comment>
<accession>A0A5C3Q343</accession>
<evidence type="ECO:0000313" key="5">
    <source>
        <dbReference type="Proteomes" id="UP000305067"/>
    </source>
</evidence>
<dbReference type="EMBL" id="ML178880">
    <property type="protein sequence ID" value="TFK95577.1"/>
    <property type="molecule type" value="Genomic_DNA"/>
</dbReference>
<evidence type="ECO:0000256" key="2">
    <source>
        <dbReference type="ARBA" id="ARBA00038334"/>
    </source>
</evidence>
<proteinExistence type="inferred from homology"/>
<dbReference type="Proteomes" id="UP000305067">
    <property type="component" value="Unassembled WGS sequence"/>
</dbReference>
<sequence>MNPALFKHVKTTRGHTYHYHLTPPAPSSQANKAPTILLLQAFSCTDWSPQIAHFTKKLGYQTLAVDLLGFGKTSKPADAKEYRATKMANDVVEILDHERIGKVIAVGHGSGSLLVSRLVHIYPNRLAAVAFLSVGYTPPQPGFDYEAAMGTMKEMFGSDLIGYWELFASKDGPGLCAKNLDSFYSLLFPRDPSLWKTDLAPRGKARAWVQGNRQAGFPKYWSDAERCAHQARLVEGGGLEGFCNWYRCKVLGHCKNDELSTSTYIRDENVAIRVPTFYGAGVKDNLCLPDNAVEVMKHFMVSGQATLKVEKFESAGHWLVYEVPEQLNRALEKFILSVRKY</sequence>
<dbReference type="InterPro" id="IPR029058">
    <property type="entry name" value="AB_hydrolase_fold"/>
</dbReference>
<keyword evidence="5" id="KW-1185">Reference proteome</keyword>
<keyword evidence="1 4" id="KW-0378">Hydrolase</keyword>
<dbReference type="PRINTS" id="PR00412">
    <property type="entry name" value="EPOXHYDRLASE"/>
</dbReference>
<dbReference type="GO" id="GO:0016787">
    <property type="term" value="F:hydrolase activity"/>
    <property type="evidence" value="ECO:0007669"/>
    <property type="project" value="UniProtKB-KW"/>
</dbReference>
<feature type="domain" description="AB hydrolase-1" evidence="3">
    <location>
        <begin position="47"/>
        <end position="322"/>
    </location>
</feature>
<dbReference type="Gene3D" id="3.40.50.1820">
    <property type="entry name" value="alpha/beta hydrolase"/>
    <property type="match status" value="1"/>
</dbReference>
<protein>
    <submittedName>
        <fullName evidence="4">Alpha/Beta hydrolase protein</fullName>
    </submittedName>
</protein>
<dbReference type="AlphaFoldDB" id="A0A5C3Q343"/>
<evidence type="ECO:0000259" key="3">
    <source>
        <dbReference type="Pfam" id="PF00561"/>
    </source>
</evidence>